<keyword evidence="3" id="KW-0238">DNA-binding</keyword>
<dbReference type="GO" id="GO:0003682">
    <property type="term" value="F:chromatin binding"/>
    <property type="evidence" value="ECO:0007669"/>
    <property type="project" value="TreeGrafter"/>
</dbReference>
<keyword evidence="6" id="KW-1185">Reference proteome</keyword>
<evidence type="ECO:0000313" key="5">
    <source>
        <dbReference type="EMBL" id="TDH65319.1"/>
    </source>
</evidence>
<keyword evidence="4" id="KW-0234">DNA repair</keyword>
<dbReference type="KEGG" id="blac:94349445"/>
<proteinExistence type="inferred from homology"/>
<dbReference type="Proteomes" id="UP000294530">
    <property type="component" value="Unassembled WGS sequence"/>
</dbReference>
<name>A0A976FF49_BRELC</name>
<dbReference type="GO" id="GO:0046982">
    <property type="term" value="F:protein heterodimerization activity"/>
    <property type="evidence" value="ECO:0007669"/>
    <property type="project" value="InterPro"/>
</dbReference>
<gene>
    <name evidence="5" type="ORF">CCR75_005698</name>
</gene>
<dbReference type="GO" id="GO:0031297">
    <property type="term" value="P:replication fork processing"/>
    <property type="evidence" value="ECO:0007669"/>
    <property type="project" value="TreeGrafter"/>
</dbReference>
<comment type="caution">
    <text evidence="5">The sequence shown here is derived from an EMBL/GenBank/DDBJ whole genome shotgun (WGS) entry which is preliminary data.</text>
</comment>
<protein>
    <recommendedName>
        <fullName evidence="7">Centromere protein S</fullName>
    </recommendedName>
</protein>
<keyword evidence="2" id="KW-0227">DNA damage</keyword>
<dbReference type="PANTHER" id="PTHR22980">
    <property type="entry name" value="CORTISTATIN"/>
    <property type="match status" value="1"/>
</dbReference>
<dbReference type="PANTHER" id="PTHR22980:SF0">
    <property type="entry name" value="CENTROMERE PROTEIN S"/>
    <property type="match status" value="1"/>
</dbReference>
<dbReference type="InterPro" id="IPR009072">
    <property type="entry name" value="Histone-fold"/>
</dbReference>
<evidence type="ECO:0000313" key="6">
    <source>
        <dbReference type="Proteomes" id="UP000294530"/>
    </source>
</evidence>
<dbReference type="Gene3D" id="1.10.20.10">
    <property type="entry name" value="Histone, subunit A"/>
    <property type="match status" value="1"/>
</dbReference>
<dbReference type="EMBL" id="SHOA02000001">
    <property type="protein sequence ID" value="TDH65319.1"/>
    <property type="molecule type" value="Genomic_DNA"/>
</dbReference>
<evidence type="ECO:0000256" key="4">
    <source>
        <dbReference type="ARBA" id="ARBA00023204"/>
    </source>
</evidence>
<sequence>MLNSFESKDLRVRQSILYTVGLICKNDAQKQRHGHQARTKPVMSKEAMALIADLVYKQSEGCDTHICEKLIQLNFPPSIVMATDLQFFARHANRKLIKPEDVSLLARKQPNLASSLYKKLISLAGFI</sequence>
<evidence type="ECO:0000256" key="1">
    <source>
        <dbReference type="ARBA" id="ARBA00006612"/>
    </source>
</evidence>
<dbReference type="GO" id="GO:0000712">
    <property type="term" value="P:resolution of meiotic recombination intermediates"/>
    <property type="evidence" value="ECO:0007669"/>
    <property type="project" value="TreeGrafter"/>
</dbReference>
<evidence type="ECO:0008006" key="7">
    <source>
        <dbReference type="Google" id="ProtNLM"/>
    </source>
</evidence>
<dbReference type="CDD" id="cd22919">
    <property type="entry name" value="HFD_CENP-S"/>
    <property type="match status" value="1"/>
</dbReference>
<dbReference type="InterPro" id="IPR029003">
    <property type="entry name" value="CENP-S/Mhf1"/>
</dbReference>
<comment type="similarity">
    <text evidence="1">Belongs to the TAF9 family. CENP-S/MHF1 subfamily.</text>
</comment>
<accession>A0A976FF49</accession>
<evidence type="ECO:0000256" key="3">
    <source>
        <dbReference type="ARBA" id="ARBA00023125"/>
    </source>
</evidence>
<dbReference type="AlphaFoldDB" id="A0A976FF49"/>
<dbReference type="Pfam" id="PF15630">
    <property type="entry name" value="CENP-S"/>
    <property type="match status" value="1"/>
</dbReference>
<dbReference type="GO" id="GO:0006281">
    <property type="term" value="P:DNA repair"/>
    <property type="evidence" value="ECO:0007669"/>
    <property type="project" value="UniProtKB-KW"/>
</dbReference>
<dbReference type="RefSeq" id="XP_067814818.1">
    <property type="nucleotide sequence ID" value="XM_067963774.1"/>
</dbReference>
<dbReference type="GO" id="GO:0071821">
    <property type="term" value="C:FANCM-MHF complex"/>
    <property type="evidence" value="ECO:0007669"/>
    <property type="project" value="InterPro"/>
</dbReference>
<organism evidence="5 6">
    <name type="scientific">Bremia lactucae</name>
    <name type="common">Lettuce downy mildew</name>
    <dbReference type="NCBI Taxonomy" id="4779"/>
    <lineage>
        <taxon>Eukaryota</taxon>
        <taxon>Sar</taxon>
        <taxon>Stramenopiles</taxon>
        <taxon>Oomycota</taxon>
        <taxon>Peronosporomycetes</taxon>
        <taxon>Peronosporales</taxon>
        <taxon>Peronosporaceae</taxon>
        <taxon>Bremia</taxon>
    </lineage>
</organism>
<dbReference type="OrthoDB" id="1872155at2759"/>
<reference evidence="5 6" key="1">
    <citation type="journal article" date="2021" name="Genome Biol.">
        <title>AFLAP: assembly-free linkage analysis pipeline using k-mers from genome sequencing data.</title>
        <authorList>
            <person name="Fletcher K."/>
            <person name="Zhang L."/>
            <person name="Gil J."/>
            <person name="Han R."/>
            <person name="Cavanaugh K."/>
            <person name="Michelmore R."/>
        </authorList>
    </citation>
    <scope>NUCLEOTIDE SEQUENCE [LARGE SCALE GENOMIC DNA]</scope>
    <source>
        <strain evidence="5 6">SF5</strain>
    </source>
</reference>
<dbReference type="SUPFAM" id="SSF47113">
    <property type="entry name" value="Histone-fold"/>
    <property type="match status" value="1"/>
</dbReference>
<evidence type="ECO:0000256" key="2">
    <source>
        <dbReference type="ARBA" id="ARBA00022763"/>
    </source>
</evidence>
<dbReference type="GeneID" id="94349445"/>
<dbReference type="GO" id="GO:0003677">
    <property type="term" value="F:DNA binding"/>
    <property type="evidence" value="ECO:0007669"/>
    <property type="project" value="UniProtKB-KW"/>
</dbReference>